<organism evidence="1 2">
    <name type="scientific">Myriangium duriaei CBS 260.36</name>
    <dbReference type="NCBI Taxonomy" id="1168546"/>
    <lineage>
        <taxon>Eukaryota</taxon>
        <taxon>Fungi</taxon>
        <taxon>Dikarya</taxon>
        <taxon>Ascomycota</taxon>
        <taxon>Pezizomycotina</taxon>
        <taxon>Dothideomycetes</taxon>
        <taxon>Dothideomycetidae</taxon>
        <taxon>Myriangiales</taxon>
        <taxon>Myriangiaceae</taxon>
        <taxon>Myriangium</taxon>
    </lineage>
</organism>
<keyword evidence="2" id="KW-1185">Reference proteome</keyword>
<name>A0A9P4J648_9PEZI</name>
<dbReference type="EMBL" id="ML996083">
    <property type="protein sequence ID" value="KAF2155361.1"/>
    <property type="molecule type" value="Genomic_DNA"/>
</dbReference>
<dbReference type="OrthoDB" id="5598852at2759"/>
<dbReference type="AlphaFoldDB" id="A0A9P4J648"/>
<evidence type="ECO:0000313" key="2">
    <source>
        <dbReference type="Proteomes" id="UP000799439"/>
    </source>
</evidence>
<protein>
    <submittedName>
        <fullName evidence="1">Uncharacterized protein</fullName>
    </submittedName>
</protein>
<proteinExistence type="predicted"/>
<reference evidence="1" key="1">
    <citation type="journal article" date="2020" name="Stud. Mycol.">
        <title>101 Dothideomycetes genomes: a test case for predicting lifestyles and emergence of pathogens.</title>
        <authorList>
            <person name="Haridas S."/>
            <person name="Albert R."/>
            <person name="Binder M."/>
            <person name="Bloem J."/>
            <person name="Labutti K."/>
            <person name="Salamov A."/>
            <person name="Andreopoulos B."/>
            <person name="Baker S."/>
            <person name="Barry K."/>
            <person name="Bills G."/>
            <person name="Bluhm B."/>
            <person name="Cannon C."/>
            <person name="Castanera R."/>
            <person name="Culley D."/>
            <person name="Daum C."/>
            <person name="Ezra D."/>
            <person name="Gonzalez J."/>
            <person name="Henrissat B."/>
            <person name="Kuo A."/>
            <person name="Liang C."/>
            <person name="Lipzen A."/>
            <person name="Lutzoni F."/>
            <person name="Magnuson J."/>
            <person name="Mondo S."/>
            <person name="Nolan M."/>
            <person name="Ohm R."/>
            <person name="Pangilinan J."/>
            <person name="Park H.-J."/>
            <person name="Ramirez L."/>
            <person name="Alfaro M."/>
            <person name="Sun H."/>
            <person name="Tritt A."/>
            <person name="Yoshinaga Y."/>
            <person name="Zwiers L.-H."/>
            <person name="Turgeon B."/>
            <person name="Goodwin S."/>
            <person name="Spatafora J."/>
            <person name="Crous P."/>
            <person name="Grigoriev I."/>
        </authorList>
    </citation>
    <scope>NUCLEOTIDE SEQUENCE</scope>
    <source>
        <strain evidence="1">CBS 260.36</strain>
    </source>
</reference>
<evidence type="ECO:0000313" key="1">
    <source>
        <dbReference type="EMBL" id="KAF2155361.1"/>
    </source>
</evidence>
<gene>
    <name evidence="1" type="ORF">K461DRAFT_112068</name>
</gene>
<accession>A0A9P4J648</accession>
<sequence>MPAITMSLDSGESHPWNPACIKLFFSDSSLKDPRSEVVACSEADCTEFAKRILETEDVVHVDYQGIQSFTLISRSKGKVVQFRKTPLDEDMLVLADKIYVDLPRKLTYRNGFPLPVYISDVVRGVHLITTNRSSDDFVFETQRQTITNLARFITRALHFPG</sequence>
<comment type="caution">
    <text evidence="1">The sequence shown here is derived from an EMBL/GenBank/DDBJ whole genome shotgun (WGS) entry which is preliminary data.</text>
</comment>
<dbReference type="Proteomes" id="UP000799439">
    <property type="component" value="Unassembled WGS sequence"/>
</dbReference>